<protein>
    <submittedName>
        <fullName evidence="9">Peptidase S66</fullName>
    </submittedName>
</protein>
<keyword evidence="4" id="KW-0378">Hydrolase</keyword>
<dbReference type="CDD" id="cd07025">
    <property type="entry name" value="Peptidase_S66"/>
    <property type="match status" value="1"/>
</dbReference>
<feature type="active site" description="Charge relay system" evidence="6">
    <location>
        <position position="206"/>
    </location>
</feature>
<dbReference type="RefSeq" id="WP_188933291.1">
    <property type="nucleotide sequence ID" value="NZ_BMJC01000003.1"/>
</dbReference>
<evidence type="ECO:0000256" key="5">
    <source>
        <dbReference type="ARBA" id="ARBA00022825"/>
    </source>
</evidence>
<comment type="caution">
    <text evidence="9">The sequence shown here is derived from an EMBL/GenBank/DDBJ whole genome shotgun (WGS) entry which is preliminary data.</text>
</comment>
<dbReference type="InterPro" id="IPR027461">
    <property type="entry name" value="Carboxypeptidase_A_C_sf"/>
</dbReference>
<gene>
    <name evidence="9" type="ORF">GCM10011511_31350</name>
</gene>
<dbReference type="GO" id="GO:0006508">
    <property type="term" value="P:proteolysis"/>
    <property type="evidence" value="ECO:0007669"/>
    <property type="project" value="UniProtKB-KW"/>
</dbReference>
<dbReference type="Pfam" id="PF17676">
    <property type="entry name" value="Peptidase_S66C"/>
    <property type="match status" value="1"/>
</dbReference>
<dbReference type="SUPFAM" id="SSF141986">
    <property type="entry name" value="LD-carboxypeptidase A C-terminal domain-like"/>
    <property type="match status" value="1"/>
</dbReference>
<dbReference type="Pfam" id="PF02016">
    <property type="entry name" value="Peptidase_S66"/>
    <property type="match status" value="1"/>
</dbReference>
<dbReference type="Gene3D" id="3.40.50.10740">
    <property type="entry name" value="Class I glutamine amidotransferase-like"/>
    <property type="match status" value="1"/>
</dbReference>
<evidence type="ECO:0000256" key="1">
    <source>
        <dbReference type="ARBA" id="ARBA00010233"/>
    </source>
</evidence>
<evidence type="ECO:0000259" key="8">
    <source>
        <dbReference type="Pfam" id="PF17676"/>
    </source>
</evidence>
<comment type="similarity">
    <text evidence="1">Belongs to the peptidase S66 family.</text>
</comment>
<dbReference type="InterPro" id="IPR029062">
    <property type="entry name" value="Class_I_gatase-like"/>
</dbReference>
<keyword evidence="2" id="KW-0121">Carboxypeptidase</keyword>
<dbReference type="GO" id="GO:0008236">
    <property type="term" value="F:serine-type peptidase activity"/>
    <property type="evidence" value="ECO:0007669"/>
    <property type="project" value="UniProtKB-KW"/>
</dbReference>
<dbReference type="AlphaFoldDB" id="A0A8J2UEM2"/>
<reference evidence="9" key="1">
    <citation type="journal article" date="2014" name="Int. J. Syst. Evol. Microbiol.">
        <title>Complete genome sequence of Corynebacterium casei LMG S-19264T (=DSM 44701T), isolated from a smear-ripened cheese.</title>
        <authorList>
            <consortium name="US DOE Joint Genome Institute (JGI-PGF)"/>
            <person name="Walter F."/>
            <person name="Albersmeier A."/>
            <person name="Kalinowski J."/>
            <person name="Ruckert C."/>
        </authorList>
    </citation>
    <scope>NUCLEOTIDE SEQUENCE</scope>
    <source>
        <strain evidence="9">CGMCC 1.15448</strain>
    </source>
</reference>
<evidence type="ECO:0000313" key="9">
    <source>
        <dbReference type="EMBL" id="GGB05714.1"/>
    </source>
</evidence>
<evidence type="ECO:0000256" key="2">
    <source>
        <dbReference type="ARBA" id="ARBA00022645"/>
    </source>
</evidence>
<accession>A0A8J2UEM2</accession>
<dbReference type="PANTHER" id="PTHR30237:SF2">
    <property type="entry name" value="MUREIN TETRAPEPTIDE CARBOXYPEPTIDASE"/>
    <property type="match status" value="1"/>
</dbReference>
<dbReference type="InterPro" id="IPR040449">
    <property type="entry name" value="Peptidase_S66_N"/>
</dbReference>
<name>A0A8J2UEM2_9BACT</name>
<dbReference type="GO" id="GO:0004180">
    <property type="term" value="F:carboxypeptidase activity"/>
    <property type="evidence" value="ECO:0007669"/>
    <property type="project" value="UniProtKB-KW"/>
</dbReference>
<dbReference type="Gene3D" id="3.50.30.60">
    <property type="entry name" value="LD-carboxypeptidase A C-terminal domain-like"/>
    <property type="match status" value="1"/>
</dbReference>
<keyword evidence="10" id="KW-1185">Reference proteome</keyword>
<dbReference type="InterPro" id="IPR040921">
    <property type="entry name" value="Peptidase_S66C"/>
</dbReference>
<dbReference type="Proteomes" id="UP000607559">
    <property type="component" value="Unassembled WGS sequence"/>
</dbReference>
<keyword evidence="5" id="KW-0720">Serine protease</keyword>
<dbReference type="InterPro" id="IPR003507">
    <property type="entry name" value="S66_fam"/>
</dbReference>
<sequence>MIILPPFLRPDDTIAIVCPAGYMAPEKAQTCIDTLQTWGYRVRIGKTLGGPSDNYFSGTDDQRLADLQQMLDDDDVKAILCGRGGYGLSRIIDRIDLTRFVQAPKWIIGFSDITVLHLHIFSNYRIATLHAPMAGAFNDGGAAAPGVESLRRVLAGERPVYQSPVHPFNRPGRATGRLIGGNLALLAHLIGSDSEPDTDGSILFLEDIGEYLYNIDRMLYQLRRSGKLRNLAGLLIGGFTEMKDTIRPFGATVSAIVRDAIGDAACPVAFDFPVSHGGDNVALKIGATYSLEVASDHATLLEIPPQQ</sequence>
<dbReference type="EMBL" id="BMJC01000003">
    <property type="protein sequence ID" value="GGB05714.1"/>
    <property type="molecule type" value="Genomic_DNA"/>
</dbReference>
<evidence type="ECO:0000259" key="7">
    <source>
        <dbReference type="Pfam" id="PF02016"/>
    </source>
</evidence>
<organism evidence="9 10">
    <name type="scientific">Puia dinghuensis</name>
    <dbReference type="NCBI Taxonomy" id="1792502"/>
    <lineage>
        <taxon>Bacteria</taxon>
        <taxon>Pseudomonadati</taxon>
        <taxon>Bacteroidota</taxon>
        <taxon>Chitinophagia</taxon>
        <taxon>Chitinophagales</taxon>
        <taxon>Chitinophagaceae</taxon>
        <taxon>Puia</taxon>
    </lineage>
</organism>
<evidence type="ECO:0000256" key="4">
    <source>
        <dbReference type="ARBA" id="ARBA00022801"/>
    </source>
</evidence>
<evidence type="ECO:0000256" key="3">
    <source>
        <dbReference type="ARBA" id="ARBA00022670"/>
    </source>
</evidence>
<feature type="domain" description="LD-carboxypeptidase N-terminal" evidence="7">
    <location>
        <begin position="14"/>
        <end position="131"/>
    </location>
</feature>
<evidence type="ECO:0000313" key="10">
    <source>
        <dbReference type="Proteomes" id="UP000607559"/>
    </source>
</evidence>
<dbReference type="SUPFAM" id="SSF52317">
    <property type="entry name" value="Class I glutamine amidotransferase-like"/>
    <property type="match status" value="1"/>
</dbReference>
<reference evidence="9" key="2">
    <citation type="submission" date="2020-09" db="EMBL/GenBank/DDBJ databases">
        <authorList>
            <person name="Sun Q."/>
            <person name="Zhou Y."/>
        </authorList>
    </citation>
    <scope>NUCLEOTIDE SEQUENCE</scope>
    <source>
        <strain evidence="9">CGMCC 1.15448</strain>
    </source>
</reference>
<feature type="active site" description="Charge relay system" evidence="6">
    <location>
        <position position="276"/>
    </location>
</feature>
<dbReference type="InterPro" id="IPR027478">
    <property type="entry name" value="LdcA_N"/>
</dbReference>
<dbReference type="PIRSF" id="PIRSF028757">
    <property type="entry name" value="LD-carboxypeptidase"/>
    <property type="match status" value="1"/>
</dbReference>
<dbReference type="PANTHER" id="PTHR30237">
    <property type="entry name" value="MURAMOYLTETRAPEPTIDE CARBOXYPEPTIDASE"/>
    <property type="match status" value="1"/>
</dbReference>
<keyword evidence="3" id="KW-0645">Protease</keyword>
<feature type="active site" description="Nucleophile" evidence="6">
    <location>
        <position position="111"/>
    </location>
</feature>
<evidence type="ECO:0000256" key="6">
    <source>
        <dbReference type="PIRSR" id="PIRSR028757-1"/>
    </source>
</evidence>
<feature type="domain" description="LD-carboxypeptidase C-terminal" evidence="8">
    <location>
        <begin position="175"/>
        <end position="291"/>
    </location>
</feature>
<proteinExistence type="inferred from homology"/>